<sequence length="383" mass="42178">MPSFGGISASLVCNNLPLVEYPAEPTTPHTTSVYCESKPEATFVVKVNGLMPTFDYIVKLVLDGVIVHSYACRCGPGKRADTTFYGIYLPTDPTRLMPFKFANIKLAEEDNSHPEEIVKNLGTIALEFFKCQLGHSVPNLISSIPQLASKEAFSERNKKVSMIPHTIGFGEVTNAIVQQSPNAITTHWVDSQPYQRLVWQYRSKSMLVTKGIIPRSVSPVPVSQPERKPMTKRETKPVLDNQSYAGPSNGSGQDSKPERKPKMDSRKPVVIELDDDDDQSRPIVSSLDKPIILDFDGDDNEPAPERDQKPRTNKRLNPEAAKPDAPESSQTNKRAKAVVIDLDDDADDESNASGSSPVKPAVVKSEEDATNLSKSADRFIDLT</sequence>
<feature type="compositionally biased region" description="Basic and acidic residues" evidence="1">
    <location>
        <begin position="255"/>
        <end position="269"/>
    </location>
</feature>
<dbReference type="Pfam" id="PF25534">
    <property type="entry name" value="DUF7918"/>
    <property type="match status" value="1"/>
</dbReference>
<proteinExistence type="predicted"/>
<feature type="region of interest" description="Disordered" evidence="1">
    <location>
        <begin position="216"/>
        <end position="383"/>
    </location>
</feature>
<evidence type="ECO:0000259" key="2">
    <source>
        <dbReference type="Pfam" id="PF25534"/>
    </source>
</evidence>
<accession>A0A9P6NMR2</accession>
<protein>
    <recommendedName>
        <fullName evidence="2">DUF7918 domain-containing protein</fullName>
    </recommendedName>
</protein>
<dbReference type="EMBL" id="MU167253">
    <property type="protein sequence ID" value="KAG0147002.1"/>
    <property type="molecule type" value="Genomic_DNA"/>
</dbReference>
<feature type="compositionally biased region" description="Acidic residues" evidence="1">
    <location>
        <begin position="341"/>
        <end position="350"/>
    </location>
</feature>
<comment type="caution">
    <text evidence="3">The sequence shown here is derived from an EMBL/GenBank/DDBJ whole genome shotgun (WGS) entry which is preliminary data.</text>
</comment>
<dbReference type="PANTHER" id="PTHR36223">
    <property type="entry name" value="BETA-LACTAMASE-TYPE TRANSPEPTIDASE FOLD DOMAIN CONTAINING PROTEIN"/>
    <property type="match status" value="1"/>
</dbReference>
<evidence type="ECO:0000313" key="3">
    <source>
        <dbReference type="EMBL" id="KAG0147002.1"/>
    </source>
</evidence>
<gene>
    <name evidence="3" type="ORF">CROQUDRAFT_77105</name>
</gene>
<dbReference type="OrthoDB" id="3364132at2759"/>
<feature type="domain" description="DUF7918" evidence="2">
    <location>
        <begin position="6"/>
        <end position="216"/>
    </location>
</feature>
<dbReference type="AlphaFoldDB" id="A0A9P6NMR2"/>
<keyword evidence="4" id="KW-1185">Reference proteome</keyword>
<name>A0A9P6NMR2_9BASI</name>
<evidence type="ECO:0000256" key="1">
    <source>
        <dbReference type="SAM" id="MobiDB-lite"/>
    </source>
</evidence>
<dbReference type="Proteomes" id="UP000886653">
    <property type="component" value="Unassembled WGS sequence"/>
</dbReference>
<evidence type="ECO:0000313" key="4">
    <source>
        <dbReference type="Proteomes" id="UP000886653"/>
    </source>
</evidence>
<feature type="compositionally biased region" description="Basic and acidic residues" evidence="1">
    <location>
        <begin position="225"/>
        <end position="237"/>
    </location>
</feature>
<dbReference type="PANTHER" id="PTHR36223:SF1">
    <property type="entry name" value="TRANSCRIPTION ELONGATION FACTOR EAF N-TERMINAL DOMAIN-CONTAINING PROTEIN"/>
    <property type="match status" value="1"/>
</dbReference>
<organism evidence="3 4">
    <name type="scientific">Cronartium quercuum f. sp. fusiforme G11</name>
    <dbReference type="NCBI Taxonomy" id="708437"/>
    <lineage>
        <taxon>Eukaryota</taxon>
        <taxon>Fungi</taxon>
        <taxon>Dikarya</taxon>
        <taxon>Basidiomycota</taxon>
        <taxon>Pucciniomycotina</taxon>
        <taxon>Pucciniomycetes</taxon>
        <taxon>Pucciniales</taxon>
        <taxon>Coleosporiaceae</taxon>
        <taxon>Cronartium</taxon>
    </lineage>
</organism>
<feature type="compositionally biased region" description="Polar residues" evidence="1">
    <location>
        <begin position="240"/>
        <end position="254"/>
    </location>
</feature>
<dbReference type="InterPro" id="IPR057678">
    <property type="entry name" value="DUF7918"/>
</dbReference>
<reference evidence="3" key="1">
    <citation type="submission" date="2013-11" db="EMBL/GenBank/DDBJ databases">
        <title>Genome sequence of the fusiform rust pathogen reveals effectors for host alternation and coevolution with pine.</title>
        <authorList>
            <consortium name="DOE Joint Genome Institute"/>
            <person name="Smith K."/>
            <person name="Pendleton A."/>
            <person name="Kubisiak T."/>
            <person name="Anderson C."/>
            <person name="Salamov A."/>
            <person name="Aerts A."/>
            <person name="Riley R."/>
            <person name="Clum A."/>
            <person name="Lindquist E."/>
            <person name="Ence D."/>
            <person name="Campbell M."/>
            <person name="Kronenberg Z."/>
            <person name="Feau N."/>
            <person name="Dhillon B."/>
            <person name="Hamelin R."/>
            <person name="Burleigh J."/>
            <person name="Smith J."/>
            <person name="Yandell M."/>
            <person name="Nelson C."/>
            <person name="Grigoriev I."/>
            <person name="Davis J."/>
        </authorList>
    </citation>
    <scope>NUCLEOTIDE SEQUENCE</scope>
    <source>
        <strain evidence="3">G11</strain>
    </source>
</reference>